<dbReference type="InterPro" id="IPR051304">
    <property type="entry name" value="SCF_F-box_domain"/>
</dbReference>
<feature type="domain" description="F-box" evidence="1">
    <location>
        <begin position="107"/>
        <end position="141"/>
    </location>
</feature>
<evidence type="ECO:0000313" key="4">
    <source>
        <dbReference type="Proteomes" id="UP000694240"/>
    </source>
</evidence>
<proteinExistence type="predicted"/>
<sequence>MAPKNKTSTMIWVRKSKQSANMAKEEEIAARMISSSQRATEKVQGSTVCSSKLSRCPVVALETKLPFFCPSKNDTSYKMLDSSILADCLSPMEQPAAKKHTLSMPDWSLLPEELLNLVSKHLDDYCFDLVHARSVCTSWRSSFPFPSSLLRPSYSLPSFTKFPRKSKGFCTLQKVPLFLFRVRSPATAAVSPSKFFLGGINRDKSKDHMELRPSSLQCSVRVKIPGSEPTLMNMLDCQILPLGNQYRIIGWDPEEQTTVFLPLSKDGGGGEFVVLLNYSYLLLALTSSEMRWKLVMDVPNTSCTELVTFRGRFYAAFLLGEVYVINPCSLEATSLMPSEPLCSSNYLIPSGNDELFLVEVIVPMGLNFNRFKCRVSRLDEKAGKWVVVRDLGDRVFFIGGQFRNVCCSAKELPDGCGVSGNSILFTFGPRNVTCTYKYGVHTGNEEDDLNWWRCVSENPVRIFYIKPENLTLDTEDI</sequence>
<name>A0A8T2A590_9BRAS</name>
<reference evidence="3 4" key="1">
    <citation type="submission" date="2020-12" db="EMBL/GenBank/DDBJ databases">
        <title>Concerted genomic and epigenomic changes stabilize Arabidopsis allopolyploids.</title>
        <authorList>
            <person name="Chen Z."/>
        </authorList>
    </citation>
    <scope>NUCLEOTIDE SEQUENCE [LARGE SCALE GENOMIC DNA]</scope>
    <source>
        <strain evidence="3">Allo738</strain>
        <tissue evidence="3">Leaf</tissue>
    </source>
</reference>
<gene>
    <name evidence="3" type="ORF">ISN45_Aa04g004560</name>
</gene>
<evidence type="ECO:0008006" key="5">
    <source>
        <dbReference type="Google" id="ProtNLM"/>
    </source>
</evidence>
<dbReference type="Proteomes" id="UP000694240">
    <property type="component" value="Chromosome 9"/>
</dbReference>
<feature type="domain" description="KIB1-4 beta-propeller" evidence="2">
    <location>
        <begin position="268"/>
        <end position="432"/>
    </location>
</feature>
<dbReference type="AlphaFoldDB" id="A0A8T2A590"/>
<dbReference type="Pfam" id="PF00646">
    <property type="entry name" value="F-box"/>
    <property type="match status" value="1"/>
</dbReference>
<dbReference type="PANTHER" id="PTHR47123:SF24">
    <property type="entry name" value="LOW PROTEIN: F-BOX_KELCH-REPEAT PROTEIN"/>
    <property type="match status" value="1"/>
</dbReference>
<dbReference type="PANTHER" id="PTHR47123">
    <property type="entry name" value="F-BOX PROTEIN SKIP23"/>
    <property type="match status" value="1"/>
</dbReference>
<dbReference type="CDD" id="cd09917">
    <property type="entry name" value="F-box_SF"/>
    <property type="match status" value="1"/>
</dbReference>
<evidence type="ECO:0000313" key="3">
    <source>
        <dbReference type="EMBL" id="KAG7567599.1"/>
    </source>
</evidence>
<protein>
    <recommendedName>
        <fullName evidence="5">F-box domain-containing protein</fullName>
    </recommendedName>
</protein>
<keyword evidence="4" id="KW-1185">Reference proteome</keyword>
<dbReference type="Pfam" id="PF03478">
    <property type="entry name" value="Beta-prop_KIB1-4"/>
    <property type="match status" value="1"/>
</dbReference>
<accession>A0A8T2A590</accession>
<dbReference type="InterPro" id="IPR005174">
    <property type="entry name" value="KIB1-4_b-propeller"/>
</dbReference>
<comment type="caution">
    <text evidence="3">The sequence shown here is derived from an EMBL/GenBank/DDBJ whole genome shotgun (WGS) entry which is preliminary data.</text>
</comment>
<organism evidence="3 4">
    <name type="scientific">Arabidopsis thaliana x Arabidopsis arenosa</name>
    <dbReference type="NCBI Taxonomy" id="1240361"/>
    <lineage>
        <taxon>Eukaryota</taxon>
        <taxon>Viridiplantae</taxon>
        <taxon>Streptophyta</taxon>
        <taxon>Embryophyta</taxon>
        <taxon>Tracheophyta</taxon>
        <taxon>Spermatophyta</taxon>
        <taxon>Magnoliopsida</taxon>
        <taxon>eudicotyledons</taxon>
        <taxon>Gunneridae</taxon>
        <taxon>Pentapetalae</taxon>
        <taxon>rosids</taxon>
        <taxon>malvids</taxon>
        <taxon>Brassicales</taxon>
        <taxon>Brassicaceae</taxon>
        <taxon>Camelineae</taxon>
        <taxon>Arabidopsis</taxon>
    </lineage>
</organism>
<evidence type="ECO:0000259" key="1">
    <source>
        <dbReference type="Pfam" id="PF00646"/>
    </source>
</evidence>
<dbReference type="EMBL" id="JAEFBK010000009">
    <property type="protein sequence ID" value="KAG7567599.1"/>
    <property type="molecule type" value="Genomic_DNA"/>
</dbReference>
<evidence type="ECO:0000259" key="2">
    <source>
        <dbReference type="Pfam" id="PF03478"/>
    </source>
</evidence>
<dbReference type="InterPro" id="IPR001810">
    <property type="entry name" value="F-box_dom"/>
</dbReference>